<feature type="region of interest" description="Disordered" evidence="1">
    <location>
        <begin position="512"/>
        <end position="532"/>
    </location>
</feature>
<dbReference type="EMBL" id="SMGK01000006">
    <property type="protein sequence ID" value="TCK70762.1"/>
    <property type="molecule type" value="Genomic_DNA"/>
</dbReference>
<reference evidence="2 3" key="1">
    <citation type="submission" date="2019-03" db="EMBL/GenBank/DDBJ databases">
        <title>Genomic Encyclopedia of Type Strains, Phase IV (KMG-IV): sequencing the most valuable type-strain genomes for metagenomic binning, comparative biology and taxonomic classification.</title>
        <authorList>
            <person name="Goeker M."/>
        </authorList>
    </citation>
    <scope>NUCLEOTIDE SEQUENCE [LARGE SCALE GENOMIC DNA]</scope>
    <source>
        <strain evidence="2 3">DSM 103428</strain>
    </source>
</reference>
<name>A0A4R1KYY5_9BACT</name>
<dbReference type="AlphaFoldDB" id="A0A4R1KYY5"/>
<comment type="caution">
    <text evidence="2">The sequence shown here is derived from an EMBL/GenBank/DDBJ whole genome shotgun (WGS) entry which is preliminary data.</text>
</comment>
<protein>
    <submittedName>
        <fullName evidence="2">VWFA-related protein</fullName>
    </submittedName>
</protein>
<proteinExistence type="predicted"/>
<organism evidence="2 3">
    <name type="scientific">Acidipila rosea</name>
    <dbReference type="NCBI Taxonomy" id="768535"/>
    <lineage>
        <taxon>Bacteria</taxon>
        <taxon>Pseudomonadati</taxon>
        <taxon>Acidobacteriota</taxon>
        <taxon>Terriglobia</taxon>
        <taxon>Terriglobales</taxon>
        <taxon>Acidobacteriaceae</taxon>
        <taxon>Acidipila</taxon>
    </lineage>
</organism>
<evidence type="ECO:0000313" key="3">
    <source>
        <dbReference type="Proteomes" id="UP000295210"/>
    </source>
</evidence>
<dbReference type="InterPro" id="IPR017802">
    <property type="entry name" value="VWFA-rel_acidobac-type"/>
</dbReference>
<evidence type="ECO:0000256" key="1">
    <source>
        <dbReference type="SAM" id="MobiDB-lite"/>
    </source>
</evidence>
<sequence length="532" mass="57397">MKTGEQLARRRRGRIGAWLISAVVALLGISRAQPPQSSPQTLPVVEASARAVTLDVVVTSKGGVPVNGLTAKDFSIFEDGIPQKIASFEAVDVHGVKTDSGEAPATVLVLDEMNTRFTDVVYARDALKRLFAVNNAQLYQPTTLLALTNQGLITICGYTRDGHTLAESLRKHQSALPYMLSQGFYGALDRISQTLNALGQIASSTQGTPTHKTIVWVSSGLPLLSELMLPPQDQDNLFRTIMRLSDQLMQSRVTLYTVDPRGTRGALANNNRFFNAYTGGAINMGDAAIGDVGLQTIAVQTGGKALFGDNDIDHAVAASLADADVYYTLLYYPTNKNFNSRYRRIRVAVDQPGTAVLTRTGYYALPSPAIRTPAENLQRVDLAVGNPLPYNQLHVEVKDASLTRDPDTARVNLLIASSQLVWVPQPNGKLTATLDFAAADFSKVGKRMHAIQMRRAITLSTGLGLRQKGHVLGVPVQLPYSFSGGRLRFAVEDEGSGLIGTADVEDLTTLPVRKGTTPSLKHRPGKGDQPPS</sequence>
<evidence type="ECO:0000313" key="2">
    <source>
        <dbReference type="EMBL" id="TCK70762.1"/>
    </source>
</evidence>
<keyword evidence="3" id="KW-1185">Reference proteome</keyword>
<accession>A0A4R1KYY5</accession>
<gene>
    <name evidence="2" type="ORF">C7378_3151</name>
</gene>
<dbReference type="Proteomes" id="UP000295210">
    <property type="component" value="Unassembled WGS sequence"/>
</dbReference>
<dbReference type="NCBIfam" id="TIGR03436">
    <property type="entry name" value="acidobact_VWFA"/>
    <property type="match status" value="1"/>
</dbReference>